<dbReference type="Pfam" id="PF01844">
    <property type="entry name" value="HNH"/>
    <property type="match status" value="1"/>
</dbReference>
<dbReference type="AlphaFoldDB" id="A0A0F9ISV8"/>
<dbReference type="SMART" id="SM00507">
    <property type="entry name" value="HNHc"/>
    <property type="match status" value="1"/>
</dbReference>
<dbReference type="InterPro" id="IPR002711">
    <property type="entry name" value="HNH"/>
</dbReference>
<dbReference type="InterPro" id="IPR003615">
    <property type="entry name" value="HNH_nuc"/>
</dbReference>
<proteinExistence type="predicted"/>
<sequence>MGGPRLTEIGVKLKAERAVYRRWAKRARCSRRKCIECGGPIPQSAQKFCSEACSNSYYSAKARRQYQTATAVNRKPTECRECGVIFTPDHAKRTVFCSAECYRKHWHRIKKSRERARLRGAMMEPVDPIKVFERDSWRCQLCLCKTMKAKRGTRHPWAPEMDHIIPLSNGGEHSYRNTQCACHACNHKKSNGPGGQLRLFGLVADINRGIPCVLRKIKFPKSKSKIGSGFG</sequence>
<comment type="caution">
    <text evidence="2">The sequence shown here is derived from an EMBL/GenBank/DDBJ whole genome shotgun (WGS) entry which is preliminary data.</text>
</comment>
<dbReference type="CDD" id="cd00085">
    <property type="entry name" value="HNHc"/>
    <property type="match status" value="1"/>
</dbReference>
<evidence type="ECO:0000259" key="1">
    <source>
        <dbReference type="SMART" id="SM00507"/>
    </source>
</evidence>
<reference evidence="2" key="1">
    <citation type="journal article" date="2015" name="Nature">
        <title>Complex archaea that bridge the gap between prokaryotes and eukaryotes.</title>
        <authorList>
            <person name="Spang A."/>
            <person name="Saw J.H."/>
            <person name="Jorgensen S.L."/>
            <person name="Zaremba-Niedzwiedzka K."/>
            <person name="Martijn J."/>
            <person name="Lind A.E."/>
            <person name="van Eijk R."/>
            <person name="Schleper C."/>
            <person name="Guy L."/>
            <person name="Ettema T.J."/>
        </authorList>
    </citation>
    <scope>NUCLEOTIDE SEQUENCE</scope>
</reference>
<evidence type="ECO:0000313" key="2">
    <source>
        <dbReference type="EMBL" id="KKL96855.1"/>
    </source>
</evidence>
<feature type="domain" description="HNH nuclease" evidence="1">
    <location>
        <begin position="143"/>
        <end position="187"/>
    </location>
</feature>
<dbReference type="Gene3D" id="1.10.30.50">
    <property type="match status" value="1"/>
</dbReference>
<protein>
    <recommendedName>
        <fullName evidence="1">HNH nuclease domain-containing protein</fullName>
    </recommendedName>
</protein>
<name>A0A0F9ISV8_9ZZZZ</name>
<dbReference type="EMBL" id="LAZR01018318">
    <property type="protein sequence ID" value="KKL96855.1"/>
    <property type="molecule type" value="Genomic_DNA"/>
</dbReference>
<gene>
    <name evidence="2" type="ORF">LCGC14_1840280</name>
</gene>
<dbReference type="GO" id="GO:0008270">
    <property type="term" value="F:zinc ion binding"/>
    <property type="evidence" value="ECO:0007669"/>
    <property type="project" value="InterPro"/>
</dbReference>
<organism evidence="2">
    <name type="scientific">marine sediment metagenome</name>
    <dbReference type="NCBI Taxonomy" id="412755"/>
    <lineage>
        <taxon>unclassified sequences</taxon>
        <taxon>metagenomes</taxon>
        <taxon>ecological metagenomes</taxon>
    </lineage>
</organism>
<accession>A0A0F9ISV8</accession>
<dbReference type="GO" id="GO:0003676">
    <property type="term" value="F:nucleic acid binding"/>
    <property type="evidence" value="ECO:0007669"/>
    <property type="project" value="InterPro"/>
</dbReference>
<dbReference type="GO" id="GO:0004519">
    <property type="term" value="F:endonuclease activity"/>
    <property type="evidence" value="ECO:0007669"/>
    <property type="project" value="InterPro"/>
</dbReference>